<gene>
    <name evidence="2" type="ORF">RAG0_07892</name>
</gene>
<accession>A0A1E1KNE6</accession>
<name>A0A1E1KNE6_9HELO</name>
<dbReference type="EMBL" id="FJUX01000041">
    <property type="protein sequence ID" value="CZS99522.1"/>
    <property type="molecule type" value="Genomic_DNA"/>
</dbReference>
<feature type="compositionally biased region" description="Polar residues" evidence="1">
    <location>
        <begin position="20"/>
        <end position="29"/>
    </location>
</feature>
<protein>
    <submittedName>
        <fullName evidence="2">Uncharacterized protein</fullName>
    </submittedName>
</protein>
<keyword evidence="3" id="KW-1185">Reference proteome</keyword>
<reference evidence="3" key="1">
    <citation type="submission" date="2016-03" db="EMBL/GenBank/DDBJ databases">
        <authorList>
            <person name="Guldener U."/>
        </authorList>
    </citation>
    <scope>NUCLEOTIDE SEQUENCE [LARGE SCALE GENOMIC DNA]</scope>
    <source>
        <strain evidence="3">04CH-RAC-A.6.1</strain>
    </source>
</reference>
<organism evidence="2 3">
    <name type="scientific">Rhynchosporium agropyri</name>
    <dbReference type="NCBI Taxonomy" id="914238"/>
    <lineage>
        <taxon>Eukaryota</taxon>
        <taxon>Fungi</taxon>
        <taxon>Dikarya</taxon>
        <taxon>Ascomycota</taxon>
        <taxon>Pezizomycotina</taxon>
        <taxon>Leotiomycetes</taxon>
        <taxon>Helotiales</taxon>
        <taxon>Ploettnerulaceae</taxon>
        <taxon>Rhynchosporium</taxon>
    </lineage>
</organism>
<feature type="compositionally biased region" description="Polar residues" evidence="1">
    <location>
        <begin position="36"/>
        <end position="51"/>
    </location>
</feature>
<dbReference type="Proteomes" id="UP000178912">
    <property type="component" value="Unassembled WGS sequence"/>
</dbReference>
<evidence type="ECO:0000313" key="3">
    <source>
        <dbReference type="Proteomes" id="UP000178912"/>
    </source>
</evidence>
<feature type="region of interest" description="Disordered" evidence="1">
    <location>
        <begin position="1"/>
        <end position="124"/>
    </location>
</feature>
<evidence type="ECO:0000256" key="1">
    <source>
        <dbReference type="SAM" id="MobiDB-lite"/>
    </source>
</evidence>
<sequence length="135" mass="14900">MEYTPTISIRATYEHGEGGISTNENTSHQTMKRQRSNSPASTSVDSISSIIPRSEDKESSRGLARNSSKSRADDICPKRQKPSPPVSDIKEDSEEDNRTYLHARLTSSTRSTPAPDFTSPTEPEVCLVLTDMDPD</sequence>
<dbReference type="AlphaFoldDB" id="A0A1E1KNE6"/>
<evidence type="ECO:0000313" key="2">
    <source>
        <dbReference type="EMBL" id="CZS99522.1"/>
    </source>
</evidence>
<proteinExistence type="predicted"/>